<feature type="chain" id="PRO_5002166464" description="Secreted protein" evidence="1">
    <location>
        <begin position="20"/>
        <end position="108"/>
    </location>
</feature>
<feature type="signal peptide" evidence="1">
    <location>
        <begin position="1"/>
        <end position="19"/>
    </location>
</feature>
<protein>
    <recommendedName>
        <fullName evidence="4">Secreted protein</fullName>
    </recommendedName>
</protein>
<organism evidence="2 3">
    <name type="scientific">Pisolithus tinctorius Marx 270</name>
    <dbReference type="NCBI Taxonomy" id="870435"/>
    <lineage>
        <taxon>Eukaryota</taxon>
        <taxon>Fungi</taxon>
        <taxon>Dikarya</taxon>
        <taxon>Basidiomycota</taxon>
        <taxon>Agaricomycotina</taxon>
        <taxon>Agaricomycetes</taxon>
        <taxon>Agaricomycetidae</taxon>
        <taxon>Boletales</taxon>
        <taxon>Sclerodermatineae</taxon>
        <taxon>Pisolithaceae</taxon>
        <taxon>Pisolithus</taxon>
    </lineage>
</organism>
<accession>A0A0C3KTD2</accession>
<proteinExistence type="predicted"/>
<dbReference type="InParanoid" id="A0A0C3KTD2"/>
<dbReference type="Proteomes" id="UP000054217">
    <property type="component" value="Unassembled WGS sequence"/>
</dbReference>
<evidence type="ECO:0008006" key="4">
    <source>
        <dbReference type="Google" id="ProtNLM"/>
    </source>
</evidence>
<evidence type="ECO:0000313" key="3">
    <source>
        <dbReference type="Proteomes" id="UP000054217"/>
    </source>
</evidence>
<sequence>MSAALSLSLSLSLFLLTLGLWSPRVLDRLSVTASFNITSGLRGLCADLQINRVCIALARSGHTKKALRLPLPPLSLQQSRGPAETLSAASKEHVFSLSSPLYVHRRFN</sequence>
<reference evidence="3" key="2">
    <citation type="submission" date="2015-01" db="EMBL/GenBank/DDBJ databases">
        <title>Evolutionary Origins and Diversification of the Mycorrhizal Mutualists.</title>
        <authorList>
            <consortium name="DOE Joint Genome Institute"/>
            <consortium name="Mycorrhizal Genomics Consortium"/>
            <person name="Kohler A."/>
            <person name="Kuo A."/>
            <person name="Nagy L.G."/>
            <person name="Floudas D."/>
            <person name="Copeland A."/>
            <person name="Barry K.W."/>
            <person name="Cichocki N."/>
            <person name="Veneault-Fourrey C."/>
            <person name="LaButti K."/>
            <person name="Lindquist E.A."/>
            <person name="Lipzen A."/>
            <person name="Lundell T."/>
            <person name="Morin E."/>
            <person name="Murat C."/>
            <person name="Riley R."/>
            <person name="Ohm R."/>
            <person name="Sun H."/>
            <person name="Tunlid A."/>
            <person name="Henrissat B."/>
            <person name="Grigoriev I.V."/>
            <person name="Hibbett D.S."/>
            <person name="Martin F."/>
        </authorList>
    </citation>
    <scope>NUCLEOTIDE SEQUENCE [LARGE SCALE GENOMIC DNA]</scope>
    <source>
        <strain evidence="3">Marx 270</strain>
    </source>
</reference>
<evidence type="ECO:0000256" key="1">
    <source>
        <dbReference type="SAM" id="SignalP"/>
    </source>
</evidence>
<name>A0A0C3KTD2_PISTI</name>
<dbReference type="HOGENOM" id="CLU_2198035_0_0_1"/>
<keyword evidence="1" id="KW-0732">Signal</keyword>
<dbReference type="EMBL" id="KN831947">
    <property type="protein sequence ID" value="KIO12767.1"/>
    <property type="molecule type" value="Genomic_DNA"/>
</dbReference>
<dbReference type="AlphaFoldDB" id="A0A0C3KTD2"/>
<reference evidence="2 3" key="1">
    <citation type="submission" date="2014-04" db="EMBL/GenBank/DDBJ databases">
        <authorList>
            <consortium name="DOE Joint Genome Institute"/>
            <person name="Kuo A."/>
            <person name="Kohler A."/>
            <person name="Costa M.D."/>
            <person name="Nagy L.G."/>
            <person name="Floudas D."/>
            <person name="Copeland A."/>
            <person name="Barry K.W."/>
            <person name="Cichocki N."/>
            <person name="Veneault-Fourrey C."/>
            <person name="LaButti K."/>
            <person name="Lindquist E.A."/>
            <person name="Lipzen A."/>
            <person name="Lundell T."/>
            <person name="Morin E."/>
            <person name="Murat C."/>
            <person name="Sun H."/>
            <person name="Tunlid A."/>
            <person name="Henrissat B."/>
            <person name="Grigoriev I.V."/>
            <person name="Hibbett D.S."/>
            <person name="Martin F."/>
            <person name="Nordberg H.P."/>
            <person name="Cantor M.N."/>
            <person name="Hua S.X."/>
        </authorList>
    </citation>
    <scope>NUCLEOTIDE SEQUENCE [LARGE SCALE GENOMIC DNA]</scope>
    <source>
        <strain evidence="2 3">Marx 270</strain>
    </source>
</reference>
<evidence type="ECO:0000313" key="2">
    <source>
        <dbReference type="EMBL" id="KIO12767.1"/>
    </source>
</evidence>
<gene>
    <name evidence="2" type="ORF">M404DRAFT_19501</name>
</gene>
<keyword evidence="3" id="KW-1185">Reference proteome</keyword>